<comment type="similarity">
    <text evidence="3">In the C-terminal section; belongs to the protein kinase superfamily. Ser/Thr protein kinase family.</text>
</comment>
<feature type="domain" description="Protein kinase" evidence="20">
    <location>
        <begin position="359"/>
        <end position="638"/>
    </location>
</feature>
<dbReference type="CDD" id="cd06899">
    <property type="entry name" value="lectin_legume_LecRK_Arcelin_ConA"/>
    <property type="match status" value="1"/>
</dbReference>
<feature type="compositionally biased region" description="Acidic residues" evidence="17">
    <location>
        <begin position="317"/>
        <end position="332"/>
    </location>
</feature>
<name>A0A5K1GRT7_9MAGN</name>
<gene>
    <name evidence="21" type="ORF">NYM_LOCUS27130</name>
</gene>
<feature type="compositionally biased region" description="Pro residues" evidence="17">
    <location>
        <begin position="255"/>
        <end position="266"/>
    </location>
</feature>
<dbReference type="Gene3D" id="1.10.510.10">
    <property type="entry name" value="Transferase(Phosphotransferase) domain 1"/>
    <property type="match status" value="1"/>
</dbReference>
<comment type="subcellular location">
    <subcellularLocation>
        <location evidence="1">Cell membrane</location>
        <topology evidence="1">Single-pass type I membrane protein</topology>
    </subcellularLocation>
</comment>
<dbReference type="OMA" id="HLESEYG"/>
<feature type="region of interest" description="Disordered" evidence="17">
    <location>
        <begin position="313"/>
        <end position="340"/>
    </location>
</feature>
<dbReference type="Gene3D" id="2.60.120.200">
    <property type="match status" value="1"/>
</dbReference>
<dbReference type="Pfam" id="PF00069">
    <property type="entry name" value="Pkinase"/>
    <property type="match status" value="1"/>
</dbReference>
<dbReference type="Gene3D" id="3.30.200.20">
    <property type="entry name" value="Phosphorylase Kinase, domain 1"/>
    <property type="match status" value="1"/>
</dbReference>
<feature type="region of interest" description="Disordered" evidence="17">
    <location>
        <begin position="653"/>
        <end position="688"/>
    </location>
</feature>
<dbReference type="PROSITE" id="PS50011">
    <property type="entry name" value="PROTEIN_KINASE_DOM"/>
    <property type="match status" value="1"/>
</dbReference>
<dbReference type="SUPFAM" id="SSF49899">
    <property type="entry name" value="Concanavalin A-like lectins/glucanases"/>
    <property type="match status" value="1"/>
</dbReference>
<reference evidence="21" key="1">
    <citation type="submission" date="2019-09" db="EMBL/GenBank/DDBJ databases">
        <authorList>
            <person name="Zhang L."/>
        </authorList>
    </citation>
    <scope>NUCLEOTIDE SEQUENCE</scope>
</reference>
<evidence type="ECO:0000256" key="6">
    <source>
        <dbReference type="ARBA" id="ARBA00022692"/>
    </source>
</evidence>
<feature type="binding site" evidence="16">
    <location>
        <position position="388"/>
    </location>
    <ligand>
        <name>ATP</name>
        <dbReference type="ChEBI" id="CHEBI:30616"/>
    </ligand>
</feature>
<evidence type="ECO:0000256" key="5">
    <source>
        <dbReference type="ARBA" id="ARBA00022679"/>
    </source>
</evidence>
<dbReference type="CDD" id="cd14066">
    <property type="entry name" value="STKc_IRAK"/>
    <property type="match status" value="1"/>
</dbReference>
<evidence type="ECO:0000256" key="13">
    <source>
        <dbReference type="ARBA" id="ARBA00023136"/>
    </source>
</evidence>
<keyword evidence="12 18" id="KW-1133">Transmembrane helix</keyword>
<dbReference type="Gramene" id="NC9G0168430.1">
    <property type="protein sequence ID" value="NC9G0168430.1:cds"/>
    <property type="gene ID" value="NC9G0168430"/>
</dbReference>
<evidence type="ECO:0000313" key="21">
    <source>
        <dbReference type="EMBL" id="VVW77870.1"/>
    </source>
</evidence>
<dbReference type="EMBL" id="LR721787">
    <property type="protein sequence ID" value="VVW77870.1"/>
    <property type="molecule type" value="Genomic_DNA"/>
</dbReference>
<evidence type="ECO:0000256" key="3">
    <source>
        <dbReference type="ARBA" id="ARBA00010217"/>
    </source>
</evidence>
<accession>A0A5K1GRT7</accession>
<keyword evidence="4" id="KW-1003">Cell membrane</keyword>
<evidence type="ECO:0000256" key="4">
    <source>
        <dbReference type="ARBA" id="ARBA00022475"/>
    </source>
</evidence>
<dbReference type="InterPro" id="IPR000719">
    <property type="entry name" value="Prot_kinase_dom"/>
</dbReference>
<feature type="region of interest" description="Disordered" evidence="17">
    <location>
        <begin position="253"/>
        <end position="274"/>
    </location>
</feature>
<keyword evidence="7 19" id="KW-0732">Signal</keyword>
<keyword evidence="13 18" id="KW-0472">Membrane</keyword>
<sequence>MSQELPLFLAFLLAFIPCSTALTSLFNSTSFSCTGQSLNCSGDYAVNRLGLDLTSLDKTTSSSKLVGSAIYDKPITLYDNGTGFAADFESNFSFEIVPVNNSCIGDGLAFFVAHSTWTPNRGNYGGSIGIFNTTSGADNSQIVAIEFDTFKNPWDTSANHMGIDVNSYRSNVTANWTVVESMNLSGTALIRYNSTAATLSSQLIYGNDNPPLNLSLDINLNKVLPETVVVGFSASTGDCIEAHRITAWSFSATVPKPPSAPSPTPETAPKLPEITTKKQNKMPLILVACLVPLFIVIVVAIISIVMRKRKKKKAELEEGEEEKEAQEEETDGSPDVTMNFETGPRKFRYNDLAAATKDFSDEEKLGQGGFGGVYRGTLKDTNEVVAVKRFSKGSSQGKKEYVAEVSVISRLRHRNLVRLIGWCHERGEFLLVYEYLEGRSLDSHLFSKKDCAVLPWAQRRKVVFGLASAVLYLHEEWEQCVVHRDIKLSNVMVDSEFNARLGDFGLARLTNHGFATKTTMIAGTMGYLAPECVITGKYSTESDVYSFGVVLLEITTGRRAIRPIGEKEARLVQWIWEFYGLGSIMAAVDERLGSEFDQQEIERMMVVGMWCVHPDPERRPSMREAIRVLTFQAEMPRLPQKMPVPFYAPPPTNEFGSSFTTSSSGTTATSTTVSSMESAEAALLGSQR</sequence>
<dbReference type="GO" id="GO:0002229">
    <property type="term" value="P:defense response to oomycetes"/>
    <property type="evidence" value="ECO:0007669"/>
    <property type="project" value="UniProtKB-ARBA"/>
</dbReference>
<dbReference type="InterPro" id="IPR050528">
    <property type="entry name" value="L-type_Lectin-RKs"/>
</dbReference>
<evidence type="ECO:0000256" key="7">
    <source>
        <dbReference type="ARBA" id="ARBA00022729"/>
    </source>
</evidence>
<keyword evidence="9 16" id="KW-0547">Nucleotide-binding</keyword>
<dbReference type="SMART" id="SM00220">
    <property type="entry name" value="S_TKc"/>
    <property type="match status" value="1"/>
</dbReference>
<evidence type="ECO:0000256" key="8">
    <source>
        <dbReference type="ARBA" id="ARBA00022734"/>
    </source>
</evidence>
<evidence type="ECO:0000256" key="14">
    <source>
        <dbReference type="ARBA" id="ARBA00023170"/>
    </source>
</evidence>
<evidence type="ECO:0000256" key="19">
    <source>
        <dbReference type="SAM" id="SignalP"/>
    </source>
</evidence>
<dbReference type="GO" id="GO:0004672">
    <property type="term" value="F:protein kinase activity"/>
    <property type="evidence" value="ECO:0007669"/>
    <property type="project" value="InterPro"/>
</dbReference>
<keyword evidence="5" id="KW-0808">Transferase</keyword>
<feature type="compositionally biased region" description="Low complexity" evidence="17">
    <location>
        <begin position="657"/>
        <end position="678"/>
    </location>
</feature>
<evidence type="ECO:0000256" key="16">
    <source>
        <dbReference type="PROSITE-ProRule" id="PRU10141"/>
    </source>
</evidence>
<dbReference type="PROSITE" id="PS00107">
    <property type="entry name" value="PROTEIN_KINASE_ATP"/>
    <property type="match status" value="1"/>
</dbReference>
<keyword evidence="15" id="KW-0325">Glycoprotein</keyword>
<evidence type="ECO:0000256" key="10">
    <source>
        <dbReference type="ARBA" id="ARBA00022777"/>
    </source>
</evidence>
<comment type="similarity">
    <text evidence="2">In the N-terminal section; belongs to the leguminous lectin family.</text>
</comment>
<keyword evidence="6 18" id="KW-0812">Transmembrane</keyword>
<dbReference type="SUPFAM" id="SSF56112">
    <property type="entry name" value="Protein kinase-like (PK-like)"/>
    <property type="match status" value="1"/>
</dbReference>
<evidence type="ECO:0000256" key="11">
    <source>
        <dbReference type="ARBA" id="ARBA00022840"/>
    </source>
</evidence>
<protein>
    <recommendedName>
        <fullName evidence="20">Protein kinase domain-containing protein</fullName>
    </recommendedName>
</protein>
<feature type="transmembrane region" description="Helical" evidence="18">
    <location>
        <begin position="284"/>
        <end position="306"/>
    </location>
</feature>
<evidence type="ECO:0000256" key="17">
    <source>
        <dbReference type="SAM" id="MobiDB-lite"/>
    </source>
</evidence>
<feature type="chain" id="PRO_5023867385" description="Protein kinase domain-containing protein" evidence="19">
    <location>
        <begin position="22"/>
        <end position="688"/>
    </location>
</feature>
<keyword evidence="11 16" id="KW-0067">ATP-binding</keyword>
<dbReference type="InterPro" id="IPR008271">
    <property type="entry name" value="Ser/Thr_kinase_AS"/>
</dbReference>
<evidence type="ECO:0000256" key="2">
    <source>
        <dbReference type="ARBA" id="ARBA00008536"/>
    </source>
</evidence>
<dbReference type="Pfam" id="PF00139">
    <property type="entry name" value="Lectin_legB"/>
    <property type="match status" value="1"/>
</dbReference>
<dbReference type="OrthoDB" id="4062651at2759"/>
<keyword evidence="8" id="KW-0430">Lectin</keyword>
<evidence type="ECO:0000256" key="18">
    <source>
        <dbReference type="SAM" id="Phobius"/>
    </source>
</evidence>
<evidence type="ECO:0000256" key="1">
    <source>
        <dbReference type="ARBA" id="ARBA00004251"/>
    </source>
</evidence>
<keyword evidence="14" id="KW-0675">Receptor</keyword>
<dbReference type="FunFam" id="3.30.200.20:FF:000168">
    <property type="entry name" value="L-type lectin-domain containing receptor kinase IX.1"/>
    <property type="match status" value="1"/>
</dbReference>
<proteinExistence type="inferred from homology"/>
<dbReference type="AlphaFoldDB" id="A0A5K1GRT7"/>
<dbReference type="InterPro" id="IPR013320">
    <property type="entry name" value="ConA-like_dom_sf"/>
</dbReference>
<dbReference type="GO" id="GO:0005886">
    <property type="term" value="C:plasma membrane"/>
    <property type="evidence" value="ECO:0007669"/>
    <property type="project" value="UniProtKB-SubCell"/>
</dbReference>
<dbReference type="InterPro" id="IPR001220">
    <property type="entry name" value="Legume_lectin_dom"/>
</dbReference>
<dbReference type="PROSITE" id="PS00108">
    <property type="entry name" value="PROTEIN_KINASE_ST"/>
    <property type="match status" value="1"/>
</dbReference>
<feature type="signal peptide" evidence="19">
    <location>
        <begin position="1"/>
        <end position="21"/>
    </location>
</feature>
<dbReference type="InterPro" id="IPR011009">
    <property type="entry name" value="Kinase-like_dom_sf"/>
</dbReference>
<dbReference type="GO" id="GO:0005524">
    <property type="term" value="F:ATP binding"/>
    <property type="evidence" value="ECO:0007669"/>
    <property type="project" value="UniProtKB-UniRule"/>
</dbReference>
<organism evidence="21">
    <name type="scientific">Nymphaea colorata</name>
    <name type="common">pocket water lily</name>
    <dbReference type="NCBI Taxonomy" id="210225"/>
    <lineage>
        <taxon>Eukaryota</taxon>
        <taxon>Viridiplantae</taxon>
        <taxon>Streptophyta</taxon>
        <taxon>Embryophyta</taxon>
        <taxon>Tracheophyta</taxon>
        <taxon>Spermatophyta</taxon>
        <taxon>Magnoliopsida</taxon>
        <taxon>Nymphaeales</taxon>
        <taxon>Nymphaeaceae</taxon>
        <taxon>Nymphaea</taxon>
    </lineage>
</organism>
<evidence type="ECO:0000256" key="12">
    <source>
        <dbReference type="ARBA" id="ARBA00022989"/>
    </source>
</evidence>
<evidence type="ECO:0000256" key="15">
    <source>
        <dbReference type="ARBA" id="ARBA00023180"/>
    </source>
</evidence>
<evidence type="ECO:0000259" key="20">
    <source>
        <dbReference type="PROSITE" id="PS50011"/>
    </source>
</evidence>
<dbReference type="InterPro" id="IPR017441">
    <property type="entry name" value="Protein_kinase_ATP_BS"/>
</dbReference>
<dbReference type="PANTHER" id="PTHR27007">
    <property type="match status" value="1"/>
</dbReference>
<keyword evidence="10" id="KW-0418">Kinase</keyword>
<dbReference type="GO" id="GO:0030246">
    <property type="term" value="F:carbohydrate binding"/>
    <property type="evidence" value="ECO:0007669"/>
    <property type="project" value="UniProtKB-KW"/>
</dbReference>
<dbReference type="FunFam" id="1.10.510.10:FF:000240">
    <property type="entry name" value="Lectin-domain containing receptor kinase A4.3"/>
    <property type="match status" value="1"/>
</dbReference>
<evidence type="ECO:0000256" key="9">
    <source>
        <dbReference type="ARBA" id="ARBA00022741"/>
    </source>
</evidence>